<sequence>MIKKAIILSFTFFALSLYTLYTANKIAPEVAKKNNPVVLELFTSQGCSSCPPADALLDQVKSDYPEEVIALSYHVDYWNYIGWEDPFSDHAFTEKQKAYAHKFDQRNIYTPQMVVNGKEHFVGSNRLILQSKIQEHTFDSSAKLVEICETTLSDGVLSFTYNFITAPDQKWIRALLVIDERETMVNRGENRNRKLKNSNIVVAEKRTDLRLRKNEVSLKVPDLVQQNDGLTLVVIVENQDRDILGAAQKRIVR</sequence>
<dbReference type="SUPFAM" id="SSF52833">
    <property type="entry name" value="Thioredoxin-like"/>
    <property type="match status" value="1"/>
</dbReference>
<feature type="signal peptide" evidence="1">
    <location>
        <begin position="1"/>
        <end position="23"/>
    </location>
</feature>
<proteinExistence type="predicted"/>
<reference evidence="2 3" key="1">
    <citation type="submission" date="2023-01" db="EMBL/GenBank/DDBJ databases">
        <title>Complete genome sequence of Muricauda aquimarina strain IFOP_LL357.</title>
        <authorList>
            <person name="Gajardo G."/>
            <person name="Ueki S."/>
            <person name="Maruyama F."/>
        </authorList>
    </citation>
    <scope>NUCLEOTIDE SEQUENCE [LARGE SCALE GENOMIC DNA]</scope>
    <source>
        <strain evidence="2 3">IFOP_LL357</strain>
    </source>
</reference>
<protein>
    <recommendedName>
        <fullName evidence="4">DUF1223 domain-containing protein</fullName>
    </recommendedName>
</protein>
<gene>
    <name evidence="2" type="ORF">MACH07_26120</name>
</gene>
<dbReference type="InterPro" id="IPR036249">
    <property type="entry name" value="Thioredoxin-like_sf"/>
</dbReference>
<dbReference type="Pfam" id="PF06764">
    <property type="entry name" value="DUF1223"/>
    <property type="match status" value="1"/>
</dbReference>
<keyword evidence="1" id="KW-0732">Signal</keyword>
<dbReference type="PANTHER" id="PTHR36057">
    <property type="match status" value="1"/>
</dbReference>
<keyword evidence="3" id="KW-1185">Reference proteome</keyword>
<evidence type="ECO:0000256" key="1">
    <source>
        <dbReference type="SAM" id="SignalP"/>
    </source>
</evidence>
<accession>A0AA48HLB7</accession>
<dbReference type="AlphaFoldDB" id="A0AA48HLB7"/>
<dbReference type="Gene3D" id="3.40.30.10">
    <property type="entry name" value="Glutaredoxin"/>
    <property type="match status" value="1"/>
</dbReference>
<feature type="chain" id="PRO_5041398627" description="DUF1223 domain-containing protein" evidence="1">
    <location>
        <begin position="24"/>
        <end position="253"/>
    </location>
</feature>
<dbReference type="Proteomes" id="UP001330184">
    <property type="component" value="Chromosome"/>
</dbReference>
<evidence type="ECO:0008006" key="4">
    <source>
        <dbReference type="Google" id="ProtNLM"/>
    </source>
</evidence>
<name>A0AA48HLB7_9FLAO</name>
<organism evidence="2 3">
    <name type="scientific">Flagellimonas marinaquae</name>
    <dbReference type="NCBI Taxonomy" id="254955"/>
    <lineage>
        <taxon>Bacteria</taxon>
        <taxon>Pseudomonadati</taxon>
        <taxon>Bacteroidota</taxon>
        <taxon>Flavobacteriia</taxon>
        <taxon>Flavobacteriales</taxon>
        <taxon>Flavobacteriaceae</taxon>
        <taxon>Flagellimonas</taxon>
    </lineage>
</organism>
<dbReference type="EMBL" id="AP027268">
    <property type="protein sequence ID" value="BDW93780.1"/>
    <property type="molecule type" value="Genomic_DNA"/>
</dbReference>
<dbReference type="PANTHER" id="PTHR36057:SF1">
    <property type="entry name" value="LIPOPROTEIN LIPID ATTACHMENT SITE-LIKE PROTEIN, PUTATIVE (DUF1223)-RELATED"/>
    <property type="match status" value="1"/>
</dbReference>
<dbReference type="RefSeq" id="WP_338194616.1">
    <property type="nucleotide sequence ID" value="NZ_AP027268.1"/>
</dbReference>
<dbReference type="InterPro" id="IPR010634">
    <property type="entry name" value="DUF1223"/>
</dbReference>
<evidence type="ECO:0000313" key="3">
    <source>
        <dbReference type="Proteomes" id="UP001330184"/>
    </source>
</evidence>
<evidence type="ECO:0000313" key="2">
    <source>
        <dbReference type="EMBL" id="BDW93780.1"/>
    </source>
</evidence>